<evidence type="ECO:0000313" key="3">
    <source>
        <dbReference type="Proteomes" id="UP000614601"/>
    </source>
</evidence>
<sequence length="131" mass="14307">MGKCGVWQGTENTEYADPYYGICHPGMDFVPSGVLVYVPALILSILLLAKYYYLAGPSTFVNLSGKTGPAKPVRLGRRQIAVLNICIVLFFLALLTYHARTSTTPDQVSAVRGAMQLNEISTQSLEMMTAE</sequence>
<reference evidence="2" key="1">
    <citation type="submission" date="2020-09" db="EMBL/GenBank/DDBJ databases">
        <authorList>
            <person name="Kikuchi T."/>
        </authorList>
    </citation>
    <scope>NUCLEOTIDE SEQUENCE</scope>
    <source>
        <strain evidence="2">SH1</strain>
    </source>
</reference>
<proteinExistence type="predicted"/>
<dbReference type="EMBL" id="CAJFCW020000004">
    <property type="protein sequence ID" value="CAG9109587.1"/>
    <property type="molecule type" value="Genomic_DNA"/>
</dbReference>
<keyword evidence="1" id="KW-0812">Transmembrane</keyword>
<keyword evidence="3" id="KW-1185">Reference proteome</keyword>
<keyword evidence="1" id="KW-0472">Membrane</keyword>
<organism evidence="2 3">
    <name type="scientific">Bursaphelenchus okinawaensis</name>
    <dbReference type="NCBI Taxonomy" id="465554"/>
    <lineage>
        <taxon>Eukaryota</taxon>
        <taxon>Metazoa</taxon>
        <taxon>Ecdysozoa</taxon>
        <taxon>Nematoda</taxon>
        <taxon>Chromadorea</taxon>
        <taxon>Rhabditida</taxon>
        <taxon>Tylenchina</taxon>
        <taxon>Tylenchomorpha</taxon>
        <taxon>Aphelenchoidea</taxon>
        <taxon>Aphelenchoididae</taxon>
        <taxon>Bursaphelenchus</taxon>
    </lineage>
</organism>
<comment type="caution">
    <text evidence="2">The sequence shown here is derived from an EMBL/GenBank/DDBJ whole genome shotgun (WGS) entry which is preliminary data.</text>
</comment>
<dbReference type="EMBL" id="CAJFDH010000004">
    <property type="protein sequence ID" value="CAD5218201.1"/>
    <property type="molecule type" value="Genomic_DNA"/>
</dbReference>
<dbReference type="Proteomes" id="UP000783686">
    <property type="component" value="Unassembled WGS sequence"/>
</dbReference>
<feature type="transmembrane region" description="Helical" evidence="1">
    <location>
        <begin position="34"/>
        <end position="53"/>
    </location>
</feature>
<dbReference type="AlphaFoldDB" id="A0A811KT55"/>
<name>A0A811KT55_9BILA</name>
<feature type="transmembrane region" description="Helical" evidence="1">
    <location>
        <begin position="80"/>
        <end position="99"/>
    </location>
</feature>
<dbReference type="Proteomes" id="UP000614601">
    <property type="component" value="Unassembled WGS sequence"/>
</dbReference>
<protein>
    <submittedName>
        <fullName evidence="2">Uncharacterized protein</fullName>
    </submittedName>
</protein>
<keyword evidence="1" id="KW-1133">Transmembrane helix</keyword>
<evidence type="ECO:0000256" key="1">
    <source>
        <dbReference type="SAM" id="Phobius"/>
    </source>
</evidence>
<evidence type="ECO:0000313" key="2">
    <source>
        <dbReference type="EMBL" id="CAD5218201.1"/>
    </source>
</evidence>
<accession>A0A811KT55</accession>
<gene>
    <name evidence="2" type="ORF">BOKJ2_LOCUS7411</name>
</gene>